<dbReference type="SUPFAM" id="SSF110997">
    <property type="entry name" value="Sporulation related repeat"/>
    <property type="match status" value="1"/>
</dbReference>
<reference evidence="5" key="1">
    <citation type="submission" date="2019-04" db="EMBL/GenBank/DDBJ databases">
        <title>Whole genome sequencing of oral phylogroup 2 treponemes.</title>
        <authorList>
            <person name="Chan Y."/>
            <person name="Zeng H.H."/>
            <person name="Yu X.L."/>
            <person name="Leung W.K."/>
            <person name="Watt R.M."/>
        </authorList>
    </citation>
    <scope>NUCLEOTIDE SEQUENCE</scope>
    <source>
        <strain evidence="5">OMZ 835</strain>
        <strain evidence="4">OMZ 847</strain>
    </source>
</reference>
<dbReference type="KEGG" id="tpk:JO40_11510"/>
<dbReference type="Pfam" id="PF05036">
    <property type="entry name" value="SPOR"/>
    <property type="match status" value="1"/>
</dbReference>
<dbReference type="GO" id="GO:0042834">
    <property type="term" value="F:peptidoglycan binding"/>
    <property type="evidence" value="ECO:0007669"/>
    <property type="project" value="InterPro"/>
</dbReference>
<evidence type="ECO:0000313" key="5">
    <source>
        <dbReference type="EMBL" id="UTY33527.1"/>
    </source>
</evidence>
<keyword evidence="2" id="KW-1133">Transmembrane helix</keyword>
<proteinExistence type="predicted"/>
<keyword evidence="2" id="KW-0812">Transmembrane</keyword>
<gene>
    <name evidence="5" type="ORF">E4N74_05470</name>
    <name evidence="4" type="ORF">E4N76_06390</name>
</gene>
<dbReference type="PROSITE" id="PS51724">
    <property type="entry name" value="SPOR"/>
    <property type="match status" value="1"/>
</dbReference>
<dbReference type="GO" id="GO:0030428">
    <property type="term" value="C:cell septum"/>
    <property type="evidence" value="ECO:0007669"/>
    <property type="project" value="TreeGrafter"/>
</dbReference>
<feature type="compositionally biased region" description="Polar residues" evidence="1">
    <location>
        <begin position="97"/>
        <end position="110"/>
    </location>
</feature>
<evidence type="ECO:0000313" key="4">
    <source>
        <dbReference type="EMBL" id="UTY28662.1"/>
    </source>
</evidence>
<evidence type="ECO:0000313" key="6">
    <source>
        <dbReference type="Proteomes" id="UP001058682"/>
    </source>
</evidence>
<dbReference type="InterPro" id="IPR036680">
    <property type="entry name" value="SPOR-like_sf"/>
</dbReference>
<feature type="transmembrane region" description="Helical" evidence="2">
    <location>
        <begin position="6"/>
        <end position="28"/>
    </location>
</feature>
<organism evidence="5 6">
    <name type="scientific">Treponema putidum</name>
    <dbReference type="NCBI Taxonomy" id="221027"/>
    <lineage>
        <taxon>Bacteria</taxon>
        <taxon>Pseudomonadati</taxon>
        <taxon>Spirochaetota</taxon>
        <taxon>Spirochaetia</taxon>
        <taxon>Spirochaetales</taxon>
        <taxon>Treponemataceae</taxon>
        <taxon>Treponema</taxon>
    </lineage>
</organism>
<sequence length="282" mass="31018">MEQKKILWIVLFISLFALIIFGVGLYLYAPFRNKSTMTAAQVSDLGRIEADKTDTNVDPLQWTRNPDSIPPLESESPTLVNIANNITVVNGEGQPGKTETSINVSDLTNPQKDEKTASLPDNLAENLNINQDAGKNQESGKQTSETETQASPAKTDNKNTGVASVKGLSSNTTQKPKAETTTAKKAEKPVAKKSPEQKTVSTLYWVQTASLTSRLNAEAARDTLTSKHMKAEIFTKETATGLTHRVRVGPFKNKTEAEYWLKKIKEIKGFEGSYVTQDRKKS</sequence>
<keyword evidence="7" id="KW-1185">Reference proteome</keyword>
<dbReference type="EMBL" id="CP038804">
    <property type="protein sequence ID" value="UTY33527.1"/>
    <property type="molecule type" value="Genomic_DNA"/>
</dbReference>
<feature type="compositionally biased region" description="Polar residues" evidence="1">
    <location>
        <begin position="56"/>
        <end position="66"/>
    </location>
</feature>
<dbReference type="InterPro" id="IPR007730">
    <property type="entry name" value="SPOR-like_dom"/>
</dbReference>
<dbReference type="AlphaFoldDB" id="A0AAE9SJS7"/>
<dbReference type="RefSeq" id="WP_044979368.1">
    <property type="nucleotide sequence ID" value="NZ_CP009228.1"/>
</dbReference>
<dbReference type="InterPro" id="IPR052521">
    <property type="entry name" value="Cell_div_SPOR-domain"/>
</dbReference>
<evidence type="ECO:0000313" key="7">
    <source>
        <dbReference type="Proteomes" id="UP001059401"/>
    </source>
</evidence>
<dbReference type="PANTHER" id="PTHR38687:SF1">
    <property type="entry name" value="CELL DIVISION PROTEIN DEDD"/>
    <property type="match status" value="1"/>
</dbReference>
<dbReference type="Proteomes" id="UP001059401">
    <property type="component" value="Chromosome"/>
</dbReference>
<feature type="domain" description="SPOR" evidence="3">
    <location>
        <begin position="198"/>
        <end position="277"/>
    </location>
</feature>
<name>A0AAE9SJS7_9SPIR</name>
<dbReference type="PANTHER" id="PTHR38687">
    <property type="entry name" value="CELL DIVISION PROTEIN DEDD-RELATED"/>
    <property type="match status" value="1"/>
</dbReference>
<feature type="region of interest" description="Disordered" evidence="1">
    <location>
        <begin position="89"/>
        <end position="198"/>
    </location>
</feature>
<feature type="region of interest" description="Disordered" evidence="1">
    <location>
        <begin position="56"/>
        <end position="75"/>
    </location>
</feature>
<dbReference type="EMBL" id="CP038802">
    <property type="protein sequence ID" value="UTY28662.1"/>
    <property type="molecule type" value="Genomic_DNA"/>
</dbReference>
<feature type="compositionally biased region" description="Basic and acidic residues" evidence="1">
    <location>
        <begin position="176"/>
        <end position="196"/>
    </location>
</feature>
<dbReference type="Gene3D" id="3.30.70.1070">
    <property type="entry name" value="Sporulation related repeat"/>
    <property type="match status" value="1"/>
</dbReference>
<feature type="compositionally biased region" description="Polar residues" evidence="1">
    <location>
        <begin position="125"/>
        <end position="174"/>
    </location>
</feature>
<evidence type="ECO:0000259" key="3">
    <source>
        <dbReference type="PROSITE" id="PS51724"/>
    </source>
</evidence>
<keyword evidence="2" id="KW-0472">Membrane</keyword>
<evidence type="ECO:0000256" key="1">
    <source>
        <dbReference type="SAM" id="MobiDB-lite"/>
    </source>
</evidence>
<evidence type="ECO:0000256" key="2">
    <source>
        <dbReference type="SAM" id="Phobius"/>
    </source>
</evidence>
<dbReference type="GO" id="GO:0032506">
    <property type="term" value="P:cytokinetic process"/>
    <property type="evidence" value="ECO:0007669"/>
    <property type="project" value="TreeGrafter"/>
</dbReference>
<dbReference type="GO" id="GO:0032153">
    <property type="term" value="C:cell division site"/>
    <property type="evidence" value="ECO:0007669"/>
    <property type="project" value="TreeGrafter"/>
</dbReference>
<protein>
    <submittedName>
        <fullName evidence="5">SPOR domain-containing protein</fullName>
    </submittedName>
</protein>
<dbReference type="Proteomes" id="UP001058682">
    <property type="component" value="Chromosome"/>
</dbReference>
<accession>A0AAE9SJS7</accession>